<sequence length="96" mass="10289">MADIECYSSGPEFSSRGQARGWLDHACRGNGGMFTGNFASCGHKAMCPIQDGGIGVLFTPDNIESPVRDMYSNFCVSSMTAIIDNCNRGGEDNRKG</sequence>
<gene>
    <name evidence="1" type="ORF">B0T14DRAFT_437164</name>
</gene>
<accession>A0AA40BU19</accession>
<comment type="caution">
    <text evidence="1">The sequence shown here is derived from an EMBL/GenBank/DDBJ whole genome shotgun (WGS) entry which is preliminary data.</text>
</comment>
<dbReference type="EMBL" id="JAULSU010000006">
    <property type="protein sequence ID" value="KAK0613658.1"/>
    <property type="molecule type" value="Genomic_DNA"/>
</dbReference>
<reference evidence="1" key="1">
    <citation type="submission" date="2023-06" db="EMBL/GenBank/DDBJ databases">
        <title>Genome-scale phylogeny and comparative genomics of the fungal order Sordariales.</title>
        <authorList>
            <consortium name="Lawrence Berkeley National Laboratory"/>
            <person name="Hensen N."/>
            <person name="Bonometti L."/>
            <person name="Westerberg I."/>
            <person name="Brannstrom I.O."/>
            <person name="Guillou S."/>
            <person name="Cros-Aarteil S."/>
            <person name="Calhoun S."/>
            <person name="Haridas S."/>
            <person name="Kuo A."/>
            <person name="Mondo S."/>
            <person name="Pangilinan J."/>
            <person name="Riley R."/>
            <person name="Labutti K."/>
            <person name="Andreopoulos B."/>
            <person name="Lipzen A."/>
            <person name="Chen C."/>
            <person name="Yanf M."/>
            <person name="Daum C."/>
            <person name="Ng V."/>
            <person name="Clum A."/>
            <person name="Steindorff A."/>
            <person name="Ohm R."/>
            <person name="Martin F."/>
            <person name="Silar P."/>
            <person name="Natvig D."/>
            <person name="Lalanne C."/>
            <person name="Gautier V."/>
            <person name="Ament-Velasquez S.L."/>
            <person name="Kruys A."/>
            <person name="Hutchinson M.I."/>
            <person name="Powell A.J."/>
            <person name="Barry K."/>
            <person name="Miller A.N."/>
            <person name="Grigoriev I.V."/>
            <person name="Debuchy R."/>
            <person name="Gladieux P."/>
            <person name="Thoren M.H."/>
            <person name="Johannesson H."/>
        </authorList>
    </citation>
    <scope>NUCLEOTIDE SEQUENCE</scope>
    <source>
        <strain evidence="1">CBS 606.72</strain>
    </source>
</reference>
<evidence type="ECO:0000313" key="1">
    <source>
        <dbReference type="EMBL" id="KAK0613658.1"/>
    </source>
</evidence>
<name>A0AA40BU19_9PEZI</name>
<proteinExistence type="predicted"/>
<dbReference type="AlphaFoldDB" id="A0AA40BU19"/>
<protein>
    <submittedName>
        <fullName evidence="1">Uncharacterized protein</fullName>
    </submittedName>
</protein>
<organism evidence="1 2">
    <name type="scientific">Immersiella caudata</name>
    <dbReference type="NCBI Taxonomy" id="314043"/>
    <lineage>
        <taxon>Eukaryota</taxon>
        <taxon>Fungi</taxon>
        <taxon>Dikarya</taxon>
        <taxon>Ascomycota</taxon>
        <taxon>Pezizomycotina</taxon>
        <taxon>Sordariomycetes</taxon>
        <taxon>Sordariomycetidae</taxon>
        <taxon>Sordariales</taxon>
        <taxon>Lasiosphaeriaceae</taxon>
        <taxon>Immersiella</taxon>
    </lineage>
</organism>
<keyword evidence="2" id="KW-1185">Reference proteome</keyword>
<evidence type="ECO:0000313" key="2">
    <source>
        <dbReference type="Proteomes" id="UP001175000"/>
    </source>
</evidence>
<dbReference type="Proteomes" id="UP001175000">
    <property type="component" value="Unassembled WGS sequence"/>
</dbReference>